<keyword evidence="1" id="KW-0132">Cell division</keyword>
<dbReference type="GO" id="GO:0031145">
    <property type="term" value="P:anaphase-promoting complex-dependent catabolic process"/>
    <property type="evidence" value="ECO:0007669"/>
    <property type="project" value="TreeGrafter"/>
</dbReference>
<evidence type="ECO:0000313" key="5">
    <source>
        <dbReference type="Proteomes" id="UP000242991"/>
    </source>
</evidence>
<keyword evidence="2" id="KW-0498">Mitosis</keyword>
<dbReference type="GO" id="GO:0060090">
    <property type="term" value="F:molecular adaptor activity"/>
    <property type="evidence" value="ECO:0007669"/>
    <property type="project" value="TreeGrafter"/>
</dbReference>
<dbReference type="GO" id="GO:0007091">
    <property type="term" value="P:metaphase/anaphase transition of mitotic cell cycle"/>
    <property type="evidence" value="ECO:0007669"/>
    <property type="project" value="TreeGrafter"/>
</dbReference>
<organism evidence="4 5">
    <name type="scientific">Cryptosporidium parvum</name>
    <dbReference type="NCBI Taxonomy" id="5807"/>
    <lineage>
        <taxon>Eukaryota</taxon>
        <taxon>Sar</taxon>
        <taxon>Alveolata</taxon>
        <taxon>Apicomplexa</taxon>
        <taxon>Conoidasida</taxon>
        <taxon>Coccidia</taxon>
        <taxon>Eucoccidiorida</taxon>
        <taxon>Eimeriorina</taxon>
        <taxon>Cryptosporidiidae</taxon>
        <taxon>Cryptosporidium</taxon>
    </lineage>
</organism>
<keyword evidence="3" id="KW-0131">Cell cycle</keyword>
<dbReference type="EMBL" id="BX538351">
    <property type="protein sequence ID" value="CAD98521.1"/>
    <property type="molecule type" value="Genomic_DNA"/>
</dbReference>
<sequence>MIKPISWYETYFSKFGRCNMFINQNGELYFVNDRKNQRVMTEKIKIVVSLIPLKEGVIIVGYDRIETKLMINMAILGHPLEHPTKIVLKSSRNLFDKSNESKFNKVVIWGSVDFPLIMVYDQIEKNHTLYSIWEDSSKYSKCAETIFISRTIFDNNFMISYHIPSASELKLVIFSESEFNDVCYGKKSIIEDKELTLQTIHNVKDVVPITFGHQQEKHELFGIHYLFGFNFVKSNQLFKQEKSQELPVFSLILIDTGMLLLYSGSELIINVNITSEQIGDFELLGISSGISNNFDALVKLNGNHSNKDHLLGIRCSINLLPEDFLVQIITKLLIRISNKEFSVSLIREILLNRSNKHWDILRKILLGETKDINTEQELKFSNMSSNGSIESPMSNGVYKKIKLFSDKDVCSNNKSKTWQILSKFWASYLEKNKKSPFDRIEFSNLISKGIIPHEFLEGKKYEYTNYSNSGYQNLEFKASPQYDSNFSDWSFPPVLLDKLYFFTRFSKNNKKDIYFKVIEKHFPLQCFTIKLYEQLLNRSKNGEIIDLISKVGITNTILPILSPIISFPIEKFLNSYSNNVPNLSFDDNKYFLLGRLDMLSYAKNINSSYSSVNLKIASGSDNIAASVLPHGRNTVDDQKSMLENLQAYYKNKVDPFRITSAEKRTIIEIWKNDLTEYSDIGSFELSYKWCFQVFSYDNRYCDALELLSLKNPPQILLQRSSGAYPIDEESWDEFQRQRVVDAVQLVYTSLLGRAACTFGGSSFDISINKINRPVFVNKIYEVASNSLISVDIERFKEVCFDISVWNEFYMGVTQSLNYCYPYSKLPQDGFNKNKKLWIIEQMDTFSSQEDIPFISGFLYGISLSGFFKADKSDSITTFPLILEPKEIYKILENDGQSIKTCSMLLATAISALKSQNTTLLRLYLMHIPSILPSIYTKSLQISSISQYSAITSIGLLFSQSRSHQVIEILFSEFLRTVSDTDDQASINPNIYSISVAVSLGMVLQPNEESINTSFNTMIEDDITNALLSCISGNKLPKFLSSLASGPNLEHYTEFSGLERFKYQNENMDVGNNSKSNSSLSSGTNKFSNSSKNYCSKIVDSTLLAIPAALSLSIMHIRSKNKSISSSISIPFSRPEELVNYRPEVLIFMSLAKVVIEWEESSIPNKDFICSQIPSYLWYLPSDKIFPFPITSNKCSEIEPQVNSKLMHCISMGTLDWIHCIQARIAILSGIIWGLGIVFAGKRNIELKYTTTTILEYLDRIPLIQMPLSIASTIRDKSICSTHITIDRWSKELCIRVCLTSASLCFSGSGDKQILMQIKYFRAQLLESAQLLWTSSTAISPFSIFSIPPIEHVHSQLMAYNNALGFLFLSAGHFSFSNKDKLGSTFLILATHPIYPKDSSDISTPGIIFQPLRYLFISAMNYGRRVVIPKLVTCSPEPLNDSCDFSDKDTNCYQRLIKGELWVQTKNRNNGYCWNEANHIINQVKNYQFHNFQIYNFYDNQLNNKQMLYKYYGPNNKILSANSNVFSRCDEISDLYKNFSHTLVLEENKSFYRKMNNKEMHNKKAGCAPWRGAILNNYIDQILSTWNKINQDGNGCEILLSPEIIKILRITLNIDNDKKLQTILLNIHRRLQAQMSVLIRCVRYYYGAHNGTRIPSCDEKQSLRLFLSLNGMPLASHFNFIMKKKIESNTKIDTLLRKDYKKYEEIIAPILIMELPTLSSLGLQILKVFIYERYFKAQSASSQSIEAQQQIKLMLTRIFSSKNYF</sequence>
<dbReference type="GO" id="GO:0070979">
    <property type="term" value="P:protein K11-linked ubiquitination"/>
    <property type="evidence" value="ECO:0007669"/>
    <property type="project" value="TreeGrafter"/>
</dbReference>
<dbReference type="VEuPathDB" id="CryptoDB:CPATCC_0013820"/>
<gene>
    <name evidence="4" type="ORF">1MB.243</name>
</gene>
<dbReference type="GO" id="GO:0005680">
    <property type="term" value="C:anaphase-promoting complex"/>
    <property type="evidence" value="ECO:0007669"/>
    <property type="project" value="InterPro"/>
</dbReference>
<evidence type="ECO:0000313" key="4">
    <source>
        <dbReference type="EMBL" id="CAD98521.1"/>
    </source>
</evidence>
<evidence type="ECO:0000256" key="1">
    <source>
        <dbReference type="ARBA" id="ARBA00022618"/>
    </source>
</evidence>
<accession>A0A7G2HJS8</accession>
<proteinExistence type="predicted"/>
<name>A0A7G2HJS8_CRYPV</name>
<dbReference type="GO" id="GO:0051301">
    <property type="term" value="P:cell division"/>
    <property type="evidence" value="ECO:0007669"/>
    <property type="project" value="UniProtKB-KW"/>
</dbReference>
<reference evidence="4 5" key="1">
    <citation type="journal article" date="2003" name="Genome Res.">
        <title>Integrated mapping, chromosomal sequencing and sequence analysis of Cryptosporidium parvum.</title>
        <authorList>
            <person name="Bankier A.T."/>
            <person name="Spriggs H.F."/>
            <person name="Fartmann B."/>
            <person name="Konfortov B.A."/>
            <person name="Madera M."/>
            <person name="Vogel C."/>
            <person name="Teichmann S.A."/>
            <person name="Ivens A."/>
            <person name="Dear P.H."/>
        </authorList>
    </citation>
    <scope>NUCLEOTIDE SEQUENCE [LARGE SCALE GENOMIC DNA]</scope>
    <source>
        <strain evidence="4 5">Iowa</strain>
    </source>
</reference>
<evidence type="ECO:0008006" key="6">
    <source>
        <dbReference type="Google" id="ProtNLM"/>
    </source>
</evidence>
<dbReference type="InterPro" id="IPR024990">
    <property type="entry name" value="Apc1"/>
</dbReference>
<dbReference type="PANTHER" id="PTHR12827:SF3">
    <property type="entry name" value="ANAPHASE-PROMOTING COMPLEX SUBUNIT 1"/>
    <property type="match status" value="1"/>
</dbReference>
<evidence type="ECO:0000256" key="2">
    <source>
        <dbReference type="ARBA" id="ARBA00022776"/>
    </source>
</evidence>
<dbReference type="PANTHER" id="PTHR12827">
    <property type="entry name" value="MEIOTIC CHECKPOINT REGULATOR TSG24 FAMILY MEMBER"/>
    <property type="match status" value="1"/>
</dbReference>
<protein>
    <recommendedName>
        <fullName evidence="6">Anaphase-promoting complex subunit 1</fullName>
    </recommendedName>
</protein>
<dbReference type="Proteomes" id="UP000242991">
    <property type="component" value="Chromosome 6"/>
</dbReference>
<evidence type="ECO:0000256" key="3">
    <source>
        <dbReference type="ARBA" id="ARBA00023306"/>
    </source>
</evidence>